<protein>
    <submittedName>
        <fullName evidence="1">Uncharacterized protein</fullName>
    </submittedName>
</protein>
<keyword evidence="2" id="KW-1185">Reference proteome</keyword>
<sequence>MSAQLTHELSDGCRAVNIGWIKDCVFYLHAIESVSLNVLRKIPH</sequence>
<organism evidence="1 2">
    <name type="scientific">Ruegeria meonggei</name>
    <dbReference type="NCBI Taxonomy" id="1446476"/>
    <lineage>
        <taxon>Bacteria</taxon>
        <taxon>Pseudomonadati</taxon>
        <taxon>Pseudomonadota</taxon>
        <taxon>Alphaproteobacteria</taxon>
        <taxon>Rhodobacterales</taxon>
        <taxon>Roseobacteraceae</taxon>
        <taxon>Ruegeria</taxon>
    </lineage>
</organism>
<dbReference type="EMBL" id="FWFP01000009">
    <property type="protein sequence ID" value="SLN62888.1"/>
    <property type="molecule type" value="Genomic_DNA"/>
</dbReference>
<name>A0A1X6ZVI8_9RHOB</name>
<accession>A0A1X6ZVI8</accession>
<evidence type="ECO:0000313" key="2">
    <source>
        <dbReference type="Proteomes" id="UP000193778"/>
    </source>
</evidence>
<evidence type="ECO:0000313" key="1">
    <source>
        <dbReference type="EMBL" id="SLN62888.1"/>
    </source>
</evidence>
<gene>
    <name evidence="1" type="ORF">RUM8411_03104</name>
</gene>
<proteinExistence type="predicted"/>
<reference evidence="2" key="1">
    <citation type="submission" date="2017-03" db="EMBL/GenBank/DDBJ databases">
        <authorList>
            <person name="Rodrigo-Torres L."/>
            <person name="Arahal R.D."/>
            <person name="Lucena T."/>
        </authorList>
    </citation>
    <scope>NUCLEOTIDE SEQUENCE [LARGE SCALE GENOMIC DNA]</scope>
    <source>
        <strain evidence="2">CECT 8411</strain>
    </source>
</reference>
<dbReference type="AlphaFoldDB" id="A0A1X6ZVI8"/>
<dbReference type="Proteomes" id="UP000193778">
    <property type="component" value="Unassembled WGS sequence"/>
</dbReference>